<sequence>MQASNDRSPCFILFSYNYFRTTSSPDSPQHTDQDKPNTLYLELYEVGDMEEGTTEERERFLAEVYKDTNKNRYLGLEDAEMKSIGNIGVHMLSSKMSLSLKLTRSTANIWRN</sequence>
<organism evidence="1">
    <name type="scientific">Trichophyton rubrum CBS 288.86</name>
    <dbReference type="NCBI Taxonomy" id="1215330"/>
    <lineage>
        <taxon>Eukaryota</taxon>
        <taxon>Fungi</taxon>
        <taxon>Dikarya</taxon>
        <taxon>Ascomycota</taxon>
        <taxon>Pezizomycotina</taxon>
        <taxon>Eurotiomycetes</taxon>
        <taxon>Eurotiomycetidae</taxon>
        <taxon>Onygenales</taxon>
        <taxon>Arthrodermataceae</taxon>
        <taxon>Trichophyton</taxon>
    </lineage>
</organism>
<evidence type="ECO:0000313" key="1">
    <source>
        <dbReference type="EMBL" id="EZF51831.1"/>
    </source>
</evidence>
<accession>A0A022W0D8</accession>
<protein>
    <submittedName>
        <fullName evidence="1">Uncharacterized protein</fullName>
    </submittedName>
</protein>
<dbReference type="AlphaFoldDB" id="A0A022W0D8"/>
<reference evidence="1" key="1">
    <citation type="submission" date="2014-02" db="EMBL/GenBank/DDBJ databases">
        <title>The Genome Sequence of Trichophyton rubrum (morphotype fischeri) CBS 288.86.</title>
        <authorList>
            <consortium name="The Broad Institute Genomics Platform"/>
            <person name="Cuomo C.A."/>
            <person name="White T.C."/>
            <person name="Graser Y."/>
            <person name="Martinez-Rossi N."/>
            <person name="Heitman J."/>
            <person name="Young S.K."/>
            <person name="Zeng Q."/>
            <person name="Gargeya S."/>
            <person name="Abouelleil A."/>
            <person name="Alvarado L."/>
            <person name="Chapman S.B."/>
            <person name="Gainer-Dewar J."/>
            <person name="Goldberg J."/>
            <person name="Griggs A."/>
            <person name="Gujja S."/>
            <person name="Hansen M."/>
            <person name="Howarth C."/>
            <person name="Imamovic A."/>
            <person name="Larimer J."/>
            <person name="Martinez D."/>
            <person name="Murphy C."/>
            <person name="Pearson M.D."/>
            <person name="Persinoti G."/>
            <person name="Poon T."/>
            <person name="Priest M."/>
            <person name="Roberts A.D."/>
            <person name="Saif S."/>
            <person name="Shea T.D."/>
            <person name="Sykes S.N."/>
            <person name="Wortman J."/>
            <person name="Nusbaum C."/>
            <person name="Birren B."/>
        </authorList>
    </citation>
    <scope>NUCLEOTIDE SEQUENCE [LARGE SCALE GENOMIC DNA]</scope>
    <source>
        <strain evidence="1">CBS 288.86</strain>
    </source>
</reference>
<name>A0A022W0D8_TRIRU</name>
<dbReference type="HOGENOM" id="CLU_2147671_0_0_1"/>
<gene>
    <name evidence="1" type="ORF">H103_04939</name>
</gene>
<proteinExistence type="predicted"/>
<dbReference type="EMBL" id="KK207861">
    <property type="protein sequence ID" value="EZF51831.1"/>
    <property type="molecule type" value="Genomic_DNA"/>
</dbReference>
<dbReference type="Proteomes" id="UP000023758">
    <property type="component" value="Unassembled WGS sequence"/>
</dbReference>